<sequence>MNGFDHAILTFLTQHAFHAAFINRAIRAMTEFYTIKGLVLITAIWWIWLAPAKPGRSNREMVIATIVSGLLALVIGRLMAHYLPFRIRPIDDPSVHLHFPEATYTESTLRFWSSFPSDHAMMWGAIATGVFLVYRFVGVLALLYTVLFILLPRVYLGLHYPTDVIIGLLLGVTLTCLMTRAAVRERIAVPILRLIERFPAPGYTFAFILCFEMITQFDDLRVATEAIRKAL</sequence>
<evidence type="ECO:0000313" key="3">
    <source>
        <dbReference type="EMBL" id="PMS15896.1"/>
    </source>
</evidence>
<feature type="domain" description="Phosphatidic acid phosphatase type 2/haloperoxidase" evidence="2">
    <location>
        <begin position="61"/>
        <end position="179"/>
    </location>
</feature>
<keyword evidence="1" id="KW-0472">Membrane</keyword>
<dbReference type="Proteomes" id="UP000235616">
    <property type="component" value="Unassembled WGS sequence"/>
</dbReference>
<gene>
    <name evidence="3" type="ORF">C0Z18_25325</name>
</gene>
<dbReference type="RefSeq" id="WP_102648215.1">
    <property type="nucleotide sequence ID" value="NZ_PNYA01000028.1"/>
</dbReference>
<protein>
    <submittedName>
        <fullName evidence="3">Phosphoesterase</fullName>
    </submittedName>
</protein>
<dbReference type="OrthoDB" id="9801622at2"/>
<dbReference type="Gene3D" id="1.20.144.10">
    <property type="entry name" value="Phosphatidic acid phosphatase type 2/haloperoxidase"/>
    <property type="match status" value="1"/>
</dbReference>
<feature type="transmembrane region" description="Helical" evidence="1">
    <location>
        <begin position="120"/>
        <end position="144"/>
    </location>
</feature>
<keyword evidence="1" id="KW-0812">Transmembrane</keyword>
<feature type="transmembrane region" description="Helical" evidence="1">
    <location>
        <begin position="61"/>
        <end position="80"/>
    </location>
</feature>
<organism evidence="3 4">
    <name type="scientific">Trinickia dabaoshanensis</name>
    <dbReference type="NCBI Taxonomy" id="564714"/>
    <lineage>
        <taxon>Bacteria</taxon>
        <taxon>Pseudomonadati</taxon>
        <taxon>Pseudomonadota</taxon>
        <taxon>Betaproteobacteria</taxon>
        <taxon>Burkholderiales</taxon>
        <taxon>Burkholderiaceae</taxon>
        <taxon>Trinickia</taxon>
    </lineage>
</organism>
<dbReference type="EMBL" id="PNYA01000028">
    <property type="protein sequence ID" value="PMS15896.1"/>
    <property type="molecule type" value="Genomic_DNA"/>
</dbReference>
<dbReference type="PANTHER" id="PTHR14969:SF13">
    <property type="entry name" value="AT30094P"/>
    <property type="match status" value="1"/>
</dbReference>
<dbReference type="Pfam" id="PF01569">
    <property type="entry name" value="PAP2"/>
    <property type="match status" value="1"/>
</dbReference>
<evidence type="ECO:0000256" key="1">
    <source>
        <dbReference type="SAM" id="Phobius"/>
    </source>
</evidence>
<dbReference type="PANTHER" id="PTHR14969">
    <property type="entry name" value="SPHINGOSINE-1-PHOSPHATE PHOSPHOHYDROLASE"/>
    <property type="match status" value="1"/>
</dbReference>
<keyword evidence="4" id="KW-1185">Reference proteome</keyword>
<evidence type="ECO:0000259" key="2">
    <source>
        <dbReference type="SMART" id="SM00014"/>
    </source>
</evidence>
<keyword evidence="1" id="KW-1133">Transmembrane helix</keyword>
<dbReference type="SUPFAM" id="SSF48317">
    <property type="entry name" value="Acid phosphatase/Vanadium-dependent haloperoxidase"/>
    <property type="match status" value="1"/>
</dbReference>
<reference evidence="3 4" key="1">
    <citation type="submission" date="2018-01" db="EMBL/GenBank/DDBJ databases">
        <title>Whole genome analyses suggest that Burkholderia sensu lato contains two further novel genera in the rhizoxinica-symbiotica group Mycetohabitans gen. nov., and Trinickia gen. nov.: implications for the evolution of diazotrophy and nodulation in the Burkholderiaceae.</title>
        <authorList>
            <person name="Estrada-de los Santos P."/>
            <person name="Palmer M."/>
            <person name="Chavez-Ramirez B."/>
            <person name="Beukes C."/>
            <person name="Steenkamp E.T."/>
            <person name="Hirsch A.M."/>
            <person name="Manyaka P."/>
            <person name="Maluk M."/>
            <person name="Lafos M."/>
            <person name="Crook M."/>
            <person name="Gross E."/>
            <person name="Simon M.F."/>
            <person name="Bueno dos Reis Junior F."/>
            <person name="Poole P.S."/>
            <person name="Venter S.N."/>
            <person name="James E.K."/>
        </authorList>
    </citation>
    <scope>NUCLEOTIDE SEQUENCE [LARGE SCALE GENOMIC DNA]</scope>
    <source>
        <strain evidence="3 4">GIMN1.004</strain>
    </source>
</reference>
<comment type="caution">
    <text evidence="3">The sequence shown here is derived from an EMBL/GenBank/DDBJ whole genome shotgun (WGS) entry which is preliminary data.</text>
</comment>
<feature type="transmembrane region" description="Helical" evidence="1">
    <location>
        <begin position="32"/>
        <end position="49"/>
    </location>
</feature>
<dbReference type="InterPro" id="IPR036938">
    <property type="entry name" value="PAP2/HPO_sf"/>
</dbReference>
<accession>A0A2N7VFG9</accession>
<name>A0A2N7VFG9_9BURK</name>
<dbReference type="InterPro" id="IPR000326">
    <property type="entry name" value="PAP2/HPO"/>
</dbReference>
<proteinExistence type="predicted"/>
<evidence type="ECO:0000313" key="4">
    <source>
        <dbReference type="Proteomes" id="UP000235616"/>
    </source>
</evidence>
<dbReference type="AlphaFoldDB" id="A0A2N7VFG9"/>
<dbReference type="SMART" id="SM00014">
    <property type="entry name" value="acidPPc"/>
    <property type="match status" value="1"/>
</dbReference>
<feature type="transmembrane region" description="Helical" evidence="1">
    <location>
        <begin position="164"/>
        <end position="183"/>
    </location>
</feature>